<keyword evidence="2" id="KW-1185">Reference proteome</keyword>
<name>A0A6L8LKV3_9RHOB</name>
<dbReference type="EMBL" id="WWEN01000007">
    <property type="protein sequence ID" value="MYM56677.1"/>
    <property type="molecule type" value="Genomic_DNA"/>
</dbReference>
<dbReference type="Proteomes" id="UP000479043">
    <property type="component" value="Unassembled WGS sequence"/>
</dbReference>
<gene>
    <name evidence="1" type="ORF">GR167_15265</name>
</gene>
<dbReference type="AlphaFoldDB" id="A0A6L8LKV3"/>
<protein>
    <submittedName>
        <fullName evidence="1">DUF1800 family protein</fullName>
    </submittedName>
</protein>
<proteinExistence type="predicted"/>
<evidence type="ECO:0000313" key="2">
    <source>
        <dbReference type="Proteomes" id="UP000479043"/>
    </source>
</evidence>
<comment type="caution">
    <text evidence="1">The sequence shown here is derived from an EMBL/GenBank/DDBJ whole genome shotgun (WGS) entry which is preliminary data.</text>
</comment>
<sequence length="466" mass="51341">MSFDPILAEKRFGYGLSPRVAAPVSVADMLARLQGPDEVAARFPIEPFPVFRARMLEAITLRKDMRQVRGTDAAKALKKDIQLVKKAAREEHRRWLALSLIRRAWTGDGFRERLAAFWADHFTAQGKAGLLKRGTSPYIEAAIRPHLSGRFADLLYAVTTSPLMLHYLDQENSMGPGSPKAEKRGAKAGLNENLARELLELHTLGVGAAYSQEDVRQLAELLTGLTFDANQGTKFRKDFAEPGAETVLGKRYGGGQPGLGDIRAVLEDLAAHPATAGHIARKLAVHFTSDTPDPDLVRVLTERYRDTGGDLAQVYEALLSHPAAWVPELSNIKLPDEFVASAMRALAVDPQLFTGIEDGREHEKLVQRLFLQPLRLMGQPWQDPLGPDGWAEDDAAWMTPQGLTARMEWALSAPARMCDPLPDPRVFVTDALGRDAPEPVRFAAKASENKREGIALILASPAFQRK</sequence>
<evidence type="ECO:0000313" key="1">
    <source>
        <dbReference type="EMBL" id="MYM56677.1"/>
    </source>
</evidence>
<dbReference type="Pfam" id="PF08811">
    <property type="entry name" value="DUF1800"/>
    <property type="match status" value="1"/>
</dbReference>
<accession>A0A6L8LKV3</accession>
<organism evidence="1 2">
    <name type="scientific">Thalassovita mangrovi</name>
    <dbReference type="NCBI Taxonomy" id="2692236"/>
    <lineage>
        <taxon>Bacteria</taxon>
        <taxon>Pseudomonadati</taxon>
        <taxon>Pseudomonadota</taxon>
        <taxon>Alphaproteobacteria</taxon>
        <taxon>Rhodobacterales</taxon>
        <taxon>Roseobacteraceae</taxon>
        <taxon>Thalassovita</taxon>
    </lineage>
</organism>
<dbReference type="InterPro" id="IPR014917">
    <property type="entry name" value="DUF1800"/>
</dbReference>
<dbReference type="RefSeq" id="WP_160974588.1">
    <property type="nucleotide sequence ID" value="NZ_WWEN01000007.1"/>
</dbReference>
<reference evidence="1 2" key="1">
    <citation type="submission" date="2020-01" db="EMBL/GenBank/DDBJ databases">
        <authorList>
            <person name="Chen S."/>
        </authorList>
    </citation>
    <scope>NUCLEOTIDE SEQUENCE [LARGE SCALE GENOMIC DNA]</scope>
    <source>
        <strain evidence="1 2">GS-10</strain>
    </source>
</reference>